<evidence type="ECO:0000256" key="2">
    <source>
        <dbReference type="ARBA" id="ARBA00022729"/>
    </source>
</evidence>
<keyword evidence="5" id="KW-0449">Lipoprotein</keyword>
<dbReference type="InterPro" id="IPR008816">
    <property type="entry name" value="Gly_zipper_2TM_dom"/>
</dbReference>
<reference evidence="7 8" key="1">
    <citation type="submission" date="2017-04" db="EMBL/GenBank/DDBJ databases">
        <title>Draft genome sequence of Zooshikella ganghwensis VG4 isolated from Red Sea sediments.</title>
        <authorList>
            <person name="Rehman Z."/>
            <person name="Alam I."/>
            <person name="Kamau A."/>
            <person name="Bajic V."/>
            <person name="Leiknes T."/>
        </authorList>
    </citation>
    <scope>NUCLEOTIDE SEQUENCE [LARGE SCALE GENOMIC DNA]</scope>
    <source>
        <strain evidence="7 8">VG4</strain>
    </source>
</reference>
<evidence type="ECO:0000256" key="5">
    <source>
        <dbReference type="ARBA" id="ARBA00023288"/>
    </source>
</evidence>
<keyword evidence="8" id="KW-1185">Reference proteome</keyword>
<dbReference type="AlphaFoldDB" id="A0A4P9VQI6"/>
<dbReference type="RefSeq" id="WP_094788271.1">
    <property type="nucleotide sequence ID" value="NZ_JAEVHG010000001.1"/>
</dbReference>
<evidence type="ECO:0000256" key="1">
    <source>
        <dbReference type="ARBA" id="ARBA00004459"/>
    </source>
</evidence>
<comment type="caution">
    <text evidence="7">The sequence shown here is derived from an EMBL/GenBank/DDBJ whole genome shotgun (WGS) entry which is preliminary data.</text>
</comment>
<evidence type="ECO:0000313" key="8">
    <source>
        <dbReference type="Proteomes" id="UP000257039"/>
    </source>
</evidence>
<dbReference type="PANTHER" id="PTHR35603">
    <property type="match status" value="1"/>
</dbReference>
<comment type="subcellular location">
    <subcellularLocation>
        <location evidence="1">Cell outer membrane</location>
        <topology evidence="1">Lipid-anchor</topology>
    </subcellularLocation>
</comment>
<accession>A0A4P9VQI6</accession>
<dbReference type="PANTHER" id="PTHR35603:SF1">
    <property type="entry name" value="OUTER MEMBRANE LIPOPROTEIN SLYB"/>
    <property type="match status" value="1"/>
</dbReference>
<dbReference type="GO" id="GO:0009279">
    <property type="term" value="C:cell outer membrane"/>
    <property type="evidence" value="ECO:0007669"/>
    <property type="project" value="UniProtKB-SubCell"/>
</dbReference>
<feature type="domain" description="Glycine zipper 2TM" evidence="6">
    <location>
        <begin position="63"/>
        <end position="102"/>
    </location>
</feature>
<keyword evidence="3" id="KW-0472">Membrane</keyword>
<evidence type="ECO:0000256" key="4">
    <source>
        <dbReference type="ARBA" id="ARBA00023139"/>
    </source>
</evidence>
<evidence type="ECO:0000313" key="7">
    <source>
        <dbReference type="EMBL" id="RDH45286.1"/>
    </source>
</evidence>
<dbReference type="EMBL" id="NDXW01000001">
    <property type="protein sequence ID" value="RDH45286.1"/>
    <property type="molecule type" value="Genomic_DNA"/>
</dbReference>
<keyword evidence="2" id="KW-0732">Signal</keyword>
<proteinExistence type="predicted"/>
<evidence type="ECO:0000259" key="6">
    <source>
        <dbReference type="Pfam" id="PF05433"/>
    </source>
</evidence>
<protein>
    <submittedName>
        <fullName evidence="7">Glycine zipper 2TM domain-containing protein</fullName>
    </submittedName>
</protein>
<sequence length="155" mass="15584">MIKLKNVAITALAAFSVGLTGCMSNLTGNSYSRDEARQVQTVQFGTVVGVEAVAIEGTKSGVGAIAGAAAGGIAGSTIGGGRGSDIAAVAGAVAGGLLGGKAEEAYTRSHGVRLTIQMDNGAYISVVQEVDPAVRFYRGDRVRVLTANGVSRVVR</sequence>
<dbReference type="Proteomes" id="UP000257039">
    <property type="component" value="Unassembled WGS sequence"/>
</dbReference>
<organism evidence="7 8">
    <name type="scientific">Zooshikella ganghwensis</name>
    <dbReference type="NCBI Taxonomy" id="202772"/>
    <lineage>
        <taxon>Bacteria</taxon>
        <taxon>Pseudomonadati</taxon>
        <taxon>Pseudomonadota</taxon>
        <taxon>Gammaproteobacteria</taxon>
        <taxon>Oceanospirillales</taxon>
        <taxon>Zooshikellaceae</taxon>
        <taxon>Zooshikella</taxon>
    </lineage>
</organism>
<gene>
    <name evidence="7" type="ORF">B9G39_18550</name>
</gene>
<name>A0A4P9VQI6_9GAMM</name>
<dbReference type="InterPro" id="IPR051407">
    <property type="entry name" value="Bact_OM_lipoprot/Surf_antigen"/>
</dbReference>
<evidence type="ECO:0000256" key="3">
    <source>
        <dbReference type="ARBA" id="ARBA00023136"/>
    </source>
</evidence>
<keyword evidence="4" id="KW-0564">Palmitate</keyword>
<dbReference type="Pfam" id="PF05433">
    <property type="entry name" value="Rick_17kDa_Anti"/>
    <property type="match status" value="1"/>
</dbReference>
<dbReference type="PROSITE" id="PS51257">
    <property type="entry name" value="PROKAR_LIPOPROTEIN"/>
    <property type="match status" value="1"/>
</dbReference>